<keyword evidence="1" id="KW-0472">Membrane</keyword>
<sequence length="381" mass="44602">MNFIAQVVWIFPKFETIYLFYIFLMGVAAFIYVKVMNYLQNKQTSVVNHWVEFQRYATARKCNQQELNILHSFYDHLSEDEREIYLLPENRNKLKNALYRYFLKSNTNTTEKEVDLFDKLFRSGVEFKKEILSLNDLTVGEVAALEADGREELTYVMQKTTDELLLSMKGLSKDLLVPGKEAKLYVFRPSSGGYLLEGTVIRTNESGVIFHFNGRIERKGESHLMLMDKVSLTVAPWPPPDEKKQVLELDKNKLLFTEENIDKQLDVLKRIAKDQREHNEKRFEMKETPTAFITMSERLSDRGILFAFPAGISSEIWKLQDLWEVSFSLENGPIFHIRAKMMPTKQKSDLYLLRYVDADETVRKSLYEEIRKRGGVREVLT</sequence>
<dbReference type="OrthoDB" id="316321at2"/>
<comment type="caution">
    <text evidence="2">The sequence shown here is derived from an EMBL/GenBank/DDBJ whole genome shotgun (WGS) entry which is preliminary data.</text>
</comment>
<protein>
    <recommendedName>
        <fullName evidence="4">PilZ domain-containing protein</fullName>
    </recommendedName>
</protein>
<evidence type="ECO:0000313" key="3">
    <source>
        <dbReference type="Proteomes" id="UP000297891"/>
    </source>
</evidence>
<proteinExistence type="predicted"/>
<dbReference type="Proteomes" id="UP000297891">
    <property type="component" value="Unassembled WGS sequence"/>
</dbReference>
<accession>A0A2M9Y015</accession>
<feature type="transmembrane region" description="Helical" evidence="1">
    <location>
        <begin position="16"/>
        <end position="33"/>
    </location>
</feature>
<dbReference type="AlphaFoldDB" id="A0A2M9Y015"/>
<dbReference type="EMBL" id="RQFP01000001">
    <property type="protein sequence ID" value="TGK96985.1"/>
    <property type="molecule type" value="Genomic_DNA"/>
</dbReference>
<evidence type="ECO:0008006" key="4">
    <source>
        <dbReference type="Google" id="ProtNLM"/>
    </source>
</evidence>
<organism evidence="2 3">
    <name type="scientific">Leptospira brenneri</name>
    <dbReference type="NCBI Taxonomy" id="2023182"/>
    <lineage>
        <taxon>Bacteria</taxon>
        <taxon>Pseudomonadati</taxon>
        <taxon>Spirochaetota</taxon>
        <taxon>Spirochaetia</taxon>
        <taxon>Leptospirales</taxon>
        <taxon>Leptospiraceae</taxon>
        <taxon>Leptospira</taxon>
    </lineage>
</organism>
<reference evidence="2" key="1">
    <citation type="journal article" date="2019" name="PLoS Negl. Trop. Dis.">
        <title>Revisiting the worldwide diversity of Leptospira species in the environment.</title>
        <authorList>
            <person name="Vincent A.T."/>
            <person name="Schiettekatte O."/>
            <person name="Bourhy P."/>
            <person name="Veyrier F.J."/>
            <person name="Picardeau M."/>
        </authorList>
    </citation>
    <scope>NUCLEOTIDE SEQUENCE [LARGE SCALE GENOMIC DNA]</scope>
    <source>
        <strain evidence="2">201800277</strain>
    </source>
</reference>
<keyword evidence="1" id="KW-1133">Transmembrane helix</keyword>
<gene>
    <name evidence="2" type="ORF">EHQ30_10455</name>
</gene>
<keyword evidence="3" id="KW-1185">Reference proteome</keyword>
<evidence type="ECO:0000313" key="2">
    <source>
        <dbReference type="EMBL" id="TGK96985.1"/>
    </source>
</evidence>
<name>A0A2M9Y015_9LEPT</name>
<evidence type="ECO:0000256" key="1">
    <source>
        <dbReference type="SAM" id="Phobius"/>
    </source>
</evidence>
<dbReference type="RefSeq" id="WP_100791416.1">
    <property type="nucleotide sequence ID" value="NZ_NPDQ01000006.1"/>
</dbReference>
<keyword evidence="1" id="KW-0812">Transmembrane</keyword>